<evidence type="ECO:0000256" key="1">
    <source>
        <dbReference type="SAM" id="Phobius"/>
    </source>
</evidence>
<dbReference type="OMA" id="ERNCHIP"/>
<keyword evidence="1" id="KW-0812">Transmembrane</keyword>
<dbReference type="Proteomes" id="UP000030680">
    <property type="component" value="Unassembled WGS sequence"/>
</dbReference>
<dbReference type="Gramene" id="EME29835">
    <property type="protein sequence ID" value="EME29835"/>
    <property type="gene ID" value="Gasu_28350"/>
</dbReference>
<gene>
    <name evidence="2" type="ORF">Gasu_28350</name>
</gene>
<evidence type="ECO:0000313" key="3">
    <source>
        <dbReference type="Proteomes" id="UP000030680"/>
    </source>
</evidence>
<dbReference type="RefSeq" id="XP_005706355.1">
    <property type="nucleotide sequence ID" value="XM_005706298.1"/>
</dbReference>
<feature type="transmembrane region" description="Helical" evidence="1">
    <location>
        <begin position="275"/>
        <end position="292"/>
    </location>
</feature>
<keyword evidence="3" id="KW-1185">Reference proteome</keyword>
<dbReference type="STRING" id="130081.M2X0I2"/>
<accession>M2X0I2</accession>
<protein>
    <submittedName>
        <fullName evidence="2">Uncharacterized protein</fullName>
    </submittedName>
</protein>
<proteinExistence type="predicted"/>
<organism evidence="2 3">
    <name type="scientific">Galdieria sulphuraria</name>
    <name type="common">Red alga</name>
    <dbReference type="NCBI Taxonomy" id="130081"/>
    <lineage>
        <taxon>Eukaryota</taxon>
        <taxon>Rhodophyta</taxon>
        <taxon>Bangiophyceae</taxon>
        <taxon>Galdieriales</taxon>
        <taxon>Galdieriaceae</taxon>
        <taxon>Galdieria</taxon>
    </lineage>
</organism>
<name>M2X0I2_GALSU</name>
<keyword evidence="1" id="KW-0472">Membrane</keyword>
<dbReference type="EMBL" id="KB454505">
    <property type="protein sequence ID" value="EME29835.1"/>
    <property type="molecule type" value="Genomic_DNA"/>
</dbReference>
<sequence length="294" mass="33350">MVDHNIHSLWMVGWKPCAYTTITWLPPGKVAFSLKTPVQGKPTVILHHQPRKSSPINLYNCSNQSTSFDNSETNKVYRFGAWLDEHIAGDALLQCERNCHIPTDSTVTRQQQAYSFFCCGVKEFDVGCYDAAANWFHKATVYGDPSSRTGGQYQLWTAQALHAAGKRDTAKNALQKLKYHKDRDVRKASQQLLYILGAPQLKLDASHFIYIATAKVPVTKNREKKVATHPGTYNCVDFVKDNYAFVQKTPEKYSLEWFVQKEPPPHSVSRMNTNLVLTLATTIIVSMLVFFYHS</sequence>
<evidence type="ECO:0000313" key="2">
    <source>
        <dbReference type="EMBL" id="EME29835.1"/>
    </source>
</evidence>
<dbReference type="KEGG" id="gsl:Gasu_28350"/>
<keyword evidence="1" id="KW-1133">Transmembrane helix</keyword>
<dbReference type="AlphaFoldDB" id="M2X0I2"/>
<reference evidence="3" key="1">
    <citation type="journal article" date="2013" name="Science">
        <title>Gene transfer from bacteria and archaea facilitated evolution of an extremophilic eukaryote.</title>
        <authorList>
            <person name="Schonknecht G."/>
            <person name="Chen W.H."/>
            <person name="Ternes C.M."/>
            <person name="Barbier G.G."/>
            <person name="Shrestha R.P."/>
            <person name="Stanke M."/>
            <person name="Brautigam A."/>
            <person name="Baker B.J."/>
            <person name="Banfield J.F."/>
            <person name="Garavito R.M."/>
            <person name="Carr K."/>
            <person name="Wilkerson C."/>
            <person name="Rensing S.A."/>
            <person name="Gagneul D."/>
            <person name="Dickenson N.E."/>
            <person name="Oesterhelt C."/>
            <person name="Lercher M.J."/>
            <person name="Weber A.P."/>
        </authorList>
    </citation>
    <scope>NUCLEOTIDE SEQUENCE [LARGE SCALE GENOMIC DNA]</scope>
    <source>
        <strain evidence="3">074W</strain>
    </source>
</reference>
<dbReference type="OrthoDB" id="2019920at2759"/>
<dbReference type="GeneID" id="17088641"/>